<reference evidence="2 3" key="1">
    <citation type="submission" date="2017-08" db="EMBL/GenBank/DDBJ databases">
        <title>Genome sequences of Ralstonia solanacearum Species Complex (RSSC) isolated from Potato bacterial wilts in Korea.</title>
        <authorList>
            <person name="Cho H."/>
            <person name="Song E.-S."/>
            <person name="Lee Y.K."/>
            <person name="Lee S."/>
            <person name="Lee S.-W."/>
            <person name="Jo A."/>
            <person name="Kim J.-G."/>
            <person name="Hwang I."/>
        </authorList>
    </citation>
    <scope>NUCLEOTIDE SEQUENCE [LARGE SCALE GENOMIC DNA]</scope>
    <source>
        <strain evidence="2 3">T98</strain>
        <plasmid evidence="2 3">unnamed</plasmid>
    </source>
</reference>
<feature type="domain" description="Glycosyltransferase 2-like" evidence="1">
    <location>
        <begin position="5"/>
        <end position="119"/>
    </location>
</feature>
<evidence type="ECO:0000313" key="2">
    <source>
        <dbReference type="EMBL" id="AXV84012.1"/>
    </source>
</evidence>
<evidence type="ECO:0000259" key="1">
    <source>
        <dbReference type="Pfam" id="PF00535"/>
    </source>
</evidence>
<dbReference type="InterPro" id="IPR001173">
    <property type="entry name" value="Glyco_trans_2-like"/>
</dbReference>
<dbReference type="Pfam" id="PF00535">
    <property type="entry name" value="Glycos_transf_2"/>
    <property type="match status" value="1"/>
</dbReference>
<sequence>MDITAVITAHDEGLLARASLLSLRESVRQARAIGLLVEIVVILDRADSLTRAVFCDFSRNRETLQIYSVDFGDPGLARNFAAENARGEWIAFLDADDIWSCNWLAAAQTAARSDFREIVWHPEVNVYFGSRSHLFCHIDMDDPDFRISQLAYANAWTALCFARTGLVRELPYPRSDLSSGIGYEDWYWNMEVVSAGAIHKIVPDTSHAIRRRGMSVVTRTNALHCLPPPTRLFRQILETRQTRAAVTPKVQHGAADLAAAEDSFLDAR</sequence>
<evidence type="ECO:0000313" key="3">
    <source>
        <dbReference type="Proteomes" id="UP000261758"/>
    </source>
</evidence>
<accession>A0AAD0SBM4</accession>
<name>A0AAD0SBM4_RALSL</name>
<dbReference type="CDD" id="cd00761">
    <property type="entry name" value="Glyco_tranf_GTA_type"/>
    <property type="match status" value="1"/>
</dbReference>
<dbReference type="EMBL" id="CP022760">
    <property type="protein sequence ID" value="AXV84012.1"/>
    <property type="molecule type" value="Genomic_DNA"/>
</dbReference>
<dbReference type="SUPFAM" id="SSF53448">
    <property type="entry name" value="Nucleotide-diphospho-sugar transferases"/>
    <property type="match status" value="1"/>
</dbReference>
<dbReference type="AlphaFoldDB" id="A0AAD0SBM4"/>
<dbReference type="Gene3D" id="3.90.550.10">
    <property type="entry name" value="Spore Coat Polysaccharide Biosynthesis Protein SpsA, Chain A"/>
    <property type="match status" value="1"/>
</dbReference>
<dbReference type="InterPro" id="IPR029044">
    <property type="entry name" value="Nucleotide-diphossugar_trans"/>
</dbReference>
<keyword evidence="2" id="KW-0614">Plasmid</keyword>
<organism evidence="2 3">
    <name type="scientific">Ralstonia solanacearum</name>
    <name type="common">Pseudomonas solanacearum</name>
    <dbReference type="NCBI Taxonomy" id="305"/>
    <lineage>
        <taxon>Bacteria</taxon>
        <taxon>Pseudomonadati</taxon>
        <taxon>Pseudomonadota</taxon>
        <taxon>Betaproteobacteria</taxon>
        <taxon>Burkholderiales</taxon>
        <taxon>Burkholderiaceae</taxon>
        <taxon>Ralstonia</taxon>
        <taxon>Ralstonia solanacearum species complex</taxon>
    </lineage>
</organism>
<proteinExistence type="predicted"/>
<dbReference type="Proteomes" id="UP000261758">
    <property type="component" value="Plasmid unnamed"/>
</dbReference>
<geneLocation type="plasmid" evidence="2 3">
    <name>unnamed</name>
</geneLocation>
<protein>
    <submittedName>
        <fullName evidence="2">Glycosyltransferase</fullName>
    </submittedName>
</protein>
<gene>
    <name evidence="2" type="ORF">CJO77_20955</name>
</gene>
<dbReference type="RefSeq" id="WP_118870456.1">
    <property type="nucleotide sequence ID" value="NZ_CP022760.1"/>
</dbReference>